<protein>
    <submittedName>
        <fullName evidence="6">Fungal specific transcription factor domain-containing protein</fullName>
    </submittedName>
</protein>
<accession>A0A168AGH9</accession>
<gene>
    <name evidence="6" type="ORF">SPI_00902</name>
</gene>
<dbReference type="OrthoDB" id="3364175at2759"/>
<evidence type="ECO:0000259" key="5">
    <source>
        <dbReference type="SMART" id="SM00906"/>
    </source>
</evidence>
<name>A0A168AGH9_9HYPO</name>
<reference evidence="6 7" key="1">
    <citation type="journal article" date="2016" name="Genome Biol. Evol.">
        <title>Divergent and convergent evolution of fungal pathogenicity.</title>
        <authorList>
            <person name="Shang Y."/>
            <person name="Xiao G."/>
            <person name="Zheng P."/>
            <person name="Cen K."/>
            <person name="Zhan S."/>
            <person name="Wang C."/>
        </authorList>
    </citation>
    <scope>NUCLEOTIDE SEQUENCE [LARGE SCALE GENOMIC DNA]</scope>
    <source>
        <strain evidence="6 7">RCEF 264</strain>
    </source>
</reference>
<keyword evidence="3" id="KW-0539">Nucleus</keyword>
<evidence type="ECO:0000313" key="7">
    <source>
        <dbReference type="Proteomes" id="UP000076874"/>
    </source>
</evidence>
<evidence type="ECO:0000256" key="1">
    <source>
        <dbReference type="ARBA" id="ARBA00023015"/>
    </source>
</evidence>
<feature type="compositionally biased region" description="Pro residues" evidence="4">
    <location>
        <begin position="184"/>
        <end position="197"/>
    </location>
</feature>
<keyword evidence="1" id="KW-0805">Transcription regulation</keyword>
<dbReference type="EMBL" id="AZHD01000001">
    <property type="protein sequence ID" value="OAA68707.1"/>
    <property type="molecule type" value="Genomic_DNA"/>
</dbReference>
<proteinExistence type="predicted"/>
<keyword evidence="7" id="KW-1185">Reference proteome</keyword>
<evidence type="ECO:0000256" key="3">
    <source>
        <dbReference type="ARBA" id="ARBA00023242"/>
    </source>
</evidence>
<dbReference type="PANTHER" id="PTHR47424">
    <property type="entry name" value="REGULATORY PROTEIN GAL4"/>
    <property type="match status" value="1"/>
</dbReference>
<feature type="compositionally biased region" description="Polar residues" evidence="4">
    <location>
        <begin position="225"/>
        <end position="235"/>
    </location>
</feature>
<feature type="compositionally biased region" description="Polar residues" evidence="4">
    <location>
        <begin position="108"/>
        <end position="118"/>
    </location>
</feature>
<feature type="region of interest" description="Disordered" evidence="4">
    <location>
        <begin position="138"/>
        <end position="200"/>
    </location>
</feature>
<dbReference type="InterPro" id="IPR001138">
    <property type="entry name" value="Zn2Cys6_DnaBD"/>
</dbReference>
<dbReference type="SMART" id="SM00906">
    <property type="entry name" value="Fungal_trans"/>
    <property type="match status" value="1"/>
</dbReference>
<dbReference type="Proteomes" id="UP000076874">
    <property type="component" value="Unassembled WGS sequence"/>
</dbReference>
<feature type="domain" description="Xylanolytic transcriptional activator regulatory" evidence="5">
    <location>
        <begin position="464"/>
        <end position="537"/>
    </location>
</feature>
<feature type="region of interest" description="Disordered" evidence="4">
    <location>
        <begin position="305"/>
        <end position="328"/>
    </location>
</feature>
<evidence type="ECO:0000256" key="2">
    <source>
        <dbReference type="ARBA" id="ARBA00023163"/>
    </source>
</evidence>
<feature type="region of interest" description="Disordered" evidence="4">
    <location>
        <begin position="16"/>
        <end position="41"/>
    </location>
</feature>
<dbReference type="GO" id="GO:0000981">
    <property type="term" value="F:DNA-binding transcription factor activity, RNA polymerase II-specific"/>
    <property type="evidence" value="ECO:0007669"/>
    <property type="project" value="InterPro"/>
</dbReference>
<feature type="compositionally biased region" description="Low complexity" evidence="4">
    <location>
        <begin position="140"/>
        <end position="166"/>
    </location>
</feature>
<feature type="compositionally biased region" description="Low complexity" evidence="4">
    <location>
        <begin position="174"/>
        <end position="183"/>
    </location>
</feature>
<dbReference type="CDD" id="cd12148">
    <property type="entry name" value="fungal_TF_MHR"/>
    <property type="match status" value="1"/>
</dbReference>
<feature type="compositionally biased region" description="Basic residues" evidence="4">
    <location>
        <begin position="305"/>
        <end position="314"/>
    </location>
</feature>
<evidence type="ECO:0000313" key="6">
    <source>
        <dbReference type="EMBL" id="OAA68707.1"/>
    </source>
</evidence>
<dbReference type="InterPro" id="IPR007219">
    <property type="entry name" value="XnlR_reg_dom"/>
</dbReference>
<dbReference type="GO" id="GO:0008270">
    <property type="term" value="F:zinc ion binding"/>
    <property type="evidence" value="ECO:0007669"/>
    <property type="project" value="InterPro"/>
</dbReference>
<keyword evidence="2" id="KW-0804">Transcription</keyword>
<feature type="region of interest" description="Disordered" evidence="4">
    <location>
        <begin position="214"/>
        <end position="267"/>
    </location>
</feature>
<feature type="region of interest" description="Disordered" evidence="4">
    <location>
        <begin position="104"/>
        <end position="125"/>
    </location>
</feature>
<dbReference type="GO" id="GO:0006351">
    <property type="term" value="P:DNA-templated transcription"/>
    <property type="evidence" value="ECO:0007669"/>
    <property type="project" value="InterPro"/>
</dbReference>
<organism evidence="6 7">
    <name type="scientific">Niveomyces insectorum RCEF 264</name>
    <dbReference type="NCBI Taxonomy" id="1081102"/>
    <lineage>
        <taxon>Eukaryota</taxon>
        <taxon>Fungi</taxon>
        <taxon>Dikarya</taxon>
        <taxon>Ascomycota</taxon>
        <taxon>Pezizomycotina</taxon>
        <taxon>Sordariomycetes</taxon>
        <taxon>Hypocreomycetidae</taxon>
        <taxon>Hypocreales</taxon>
        <taxon>Cordycipitaceae</taxon>
        <taxon>Niveomyces</taxon>
    </lineage>
</organism>
<dbReference type="AlphaFoldDB" id="A0A168AGH9"/>
<dbReference type="GO" id="GO:0000978">
    <property type="term" value="F:RNA polymerase II cis-regulatory region sequence-specific DNA binding"/>
    <property type="evidence" value="ECO:0007669"/>
    <property type="project" value="TreeGrafter"/>
</dbReference>
<evidence type="ECO:0000256" key="4">
    <source>
        <dbReference type="SAM" id="MobiDB-lite"/>
    </source>
</evidence>
<dbReference type="PANTHER" id="PTHR47424:SF2">
    <property type="entry name" value="TRANSCRIPTION FACTOR DOMAIN-CONTAINING PROTEIN-RELATED"/>
    <property type="match status" value="1"/>
</dbReference>
<dbReference type="GO" id="GO:0005634">
    <property type="term" value="C:nucleus"/>
    <property type="evidence" value="ECO:0007669"/>
    <property type="project" value="TreeGrafter"/>
</dbReference>
<dbReference type="InterPro" id="IPR051127">
    <property type="entry name" value="Fungal_SecMet_Regulators"/>
</dbReference>
<sequence>MRRASSGLPFLATVDAASSAPGSGSGSGSGTGHGMLTTEPTETGMGPVDIPLGQADQACKECRRRKSRCNKAIPICNLHLTEVEERLERAEALIRQMSRLLPAHARTGTASTPPSADTSLGPVTEDFNLVDSDLTVSGTVPVQDDGPVGDVSATTPSAAASAASLDKASRLSDADPPASGATTPMPPPPPPPPPITPPVLQARAVPQSTMFAAPSYAGEGRAGPSQVTHLESPPTTDDFDWDEQDTVGVGSPTSSHGGAYEAGAATPPSPVLDGMASLALDEKEAGYLGVASGAALLRILEPARARRGSHHSRPPPRAAPSPTSMLNPNRHIADSMIDAYFLQYHASYPILHEPTFRAQWAEVVPRPHGDSWTVLVHVVAALGVFATTTTTPLATAEAAAAGGGGTTAATDAQHSSSRALDTALFARARTVLSFDFLERGNLTLVQALTLMSNYLQKRDKPNSGYNYLGLAVRMAMGLGLHKEFQGWNISPLNMEIRRRVWWSLCVFDVGATITFSRPMAWPFEGVEVALPLNVHDRQLTAASRAYPPESSADVTPYTAVRTQASFHVATAAIYTRVISKPFPSAEELVRLDRTHLEAWRASVPRFFAEDAAAAVPPRYTFAHAVMQWRYRNLRIIMYRVIVIRRALRAREAARDHRGQGASTTAATAATAESPESQWAYDCCLADAQYTIQSISAFWTAHPRYHNRLTAWYALYFLFQAALIPCICLRNDPLASCAPDWRGQIVETLRTVAAMAPVNPSAARCHRTITSLCGRYLESHHDIGRVVGGAAAAGVANDGMGLSTLDERDGSGGARRFVSAPLDGSPQTQMNGVFSMLWPSAMPVEAANLVMGEDTWMEFPGSEPGGPPEMEDMLGPLWFPG</sequence>
<feature type="compositionally biased region" description="Gly residues" evidence="4">
    <location>
        <begin position="23"/>
        <end position="33"/>
    </location>
</feature>
<dbReference type="Pfam" id="PF04082">
    <property type="entry name" value="Fungal_trans"/>
    <property type="match status" value="1"/>
</dbReference>
<dbReference type="CDD" id="cd00067">
    <property type="entry name" value="GAL4"/>
    <property type="match status" value="1"/>
</dbReference>
<comment type="caution">
    <text evidence="6">The sequence shown here is derived from an EMBL/GenBank/DDBJ whole genome shotgun (WGS) entry which is preliminary data.</text>
</comment>
<dbReference type="GO" id="GO:0000435">
    <property type="term" value="P:positive regulation of transcription from RNA polymerase II promoter by galactose"/>
    <property type="evidence" value="ECO:0007669"/>
    <property type="project" value="TreeGrafter"/>
</dbReference>